<evidence type="ECO:0008006" key="4">
    <source>
        <dbReference type="Google" id="ProtNLM"/>
    </source>
</evidence>
<dbReference type="AlphaFoldDB" id="A0AAV8UEG0"/>
<accession>A0AAV8UEG0</accession>
<evidence type="ECO:0000313" key="2">
    <source>
        <dbReference type="EMBL" id="KAJ8900831.1"/>
    </source>
</evidence>
<protein>
    <recommendedName>
        <fullName evidence="4">Pherophorin domain-containing protein</fullName>
    </recommendedName>
</protein>
<evidence type="ECO:0000313" key="3">
    <source>
        <dbReference type="Proteomes" id="UP001157974"/>
    </source>
</evidence>
<evidence type="ECO:0000256" key="1">
    <source>
        <dbReference type="SAM" id="SignalP"/>
    </source>
</evidence>
<feature type="chain" id="PRO_5043339384" description="Pherophorin domain-containing protein" evidence="1">
    <location>
        <begin position="23"/>
        <end position="369"/>
    </location>
</feature>
<reference evidence="2 3" key="1">
    <citation type="journal article" date="2023" name="Nat. Commun.">
        <title>Origin of minicircular mitochondrial genomes in red algae.</title>
        <authorList>
            <person name="Lee Y."/>
            <person name="Cho C.H."/>
            <person name="Lee Y.M."/>
            <person name="Park S.I."/>
            <person name="Yang J.H."/>
            <person name="West J.A."/>
            <person name="Bhattacharya D."/>
            <person name="Yoon H.S."/>
        </authorList>
    </citation>
    <scope>NUCLEOTIDE SEQUENCE [LARGE SCALE GENOMIC DNA]</scope>
    <source>
        <strain evidence="2 3">CCMP1338</strain>
        <tissue evidence="2">Whole cell</tissue>
    </source>
</reference>
<name>A0AAV8UEG0_9RHOD</name>
<dbReference type="PROSITE" id="PS51257">
    <property type="entry name" value="PROKAR_LIPOPROTEIN"/>
    <property type="match status" value="1"/>
</dbReference>
<dbReference type="Proteomes" id="UP001157974">
    <property type="component" value="Unassembled WGS sequence"/>
</dbReference>
<organism evidence="2 3">
    <name type="scientific">Rhodosorus marinus</name>
    <dbReference type="NCBI Taxonomy" id="101924"/>
    <lineage>
        <taxon>Eukaryota</taxon>
        <taxon>Rhodophyta</taxon>
        <taxon>Stylonematophyceae</taxon>
        <taxon>Stylonematales</taxon>
        <taxon>Stylonemataceae</taxon>
        <taxon>Rhodosorus</taxon>
    </lineage>
</organism>
<proteinExistence type="predicted"/>
<feature type="signal peptide" evidence="1">
    <location>
        <begin position="1"/>
        <end position="22"/>
    </location>
</feature>
<gene>
    <name evidence="2" type="ORF">NDN08_000130</name>
</gene>
<sequence length="369" mass="40218">MKSYYATTVFIAVGCLAAIAAGQQQYCNPNGMLPTFQKRPTILHYGGGSETMGTRAGQMETQTVLNEDGSTSFQVLVTNYEGKILNITKVRIGVWPTCDGTTVPLGPGKFQINLADDEIDQGNWRFQIPVTSMPIPNCLSEDKFCMVVALGGYVSTNEFVNLRLSSSYTNGNQCPAHTPQGPNGVTQCPIGVTWRENCESEGYYPVFKSWNYLTFPNGPEGDVFTANLRMESMLGPDGNTGLTVFITTQSPNFLKLTRARFGVWPNCNDGSVPNGGSKFQVSVTEDLIDQQDMAWRIATAGMPIPNCVNLRTFCFVGSFKAEVIDYLNTTVSRSLVISKQYTNGTQCKGGMGRGPNGVQQCAIGVDWQV</sequence>
<comment type="caution">
    <text evidence="2">The sequence shown here is derived from an EMBL/GenBank/DDBJ whole genome shotgun (WGS) entry which is preliminary data.</text>
</comment>
<keyword evidence="1" id="KW-0732">Signal</keyword>
<keyword evidence="3" id="KW-1185">Reference proteome</keyword>
<dbReference type="EMBL" id="JAMWBK010000013">
    <property type="protein sequence ID" value="KAJ8900831.1"/>
    <property type="molecule type" value="Genomic_DNA"/>
</dbReference>